<dbReference type="GO" id="GO:0003677">
    <property type="term" value="F:DNA binding"/>
    <property type="evidence" value="ECO:0007669"/>
    <property type="project" value="UniProtKB-KW"/>
</dbReference>
<comment type="caution">
    <text evidence="8">The sequence shown here is derived from an EMBL/GenBank/DDBJ whole genome shotgun (WGS) entry which is preliminary data.</text>
</comment>
<dbReference type="SMART" id="SM00448">
    <property type="entry name" value="REC"/>
    <property type="match status" value="1"/>
</dbReference>
<evidence type="ECO:0000256" key="5">
    <source>
        <dbReference type="ARBA" id="ARBA00023163"/>
    </source>
</evidence>
<dbReference type="Pfam" id="PF00072">
    <property type="entry name" value="Response_reg"/>
    <property type="match status" value="1"/>
</dbReference>
<evidence type="ECO:0000256" key="3">
    <source>
        <dbReference type="ARBA" id="ARBA00023015"/>
    </source>
</evidence>
<keyword evidence="3" id="KW-0805">Transcription regulation</keyword>
<organism evidence="8 9">
    <name type="scientific">Pegethrix bostrychoides GSE-TBD4-15B</name>
    <dbReference type="NCBI Taxonomy" id="2839662"/>
    <lineage>
        <taxon>Bacteria</taxon>
        <taxon>Bacillati</taxon>
        <taxon>Cyanobacteriota</taxon>
        <taxon>Cyanophyceae</taxon>
        <taxon>Oculatellales</taxon>
        <taxon>Oculatellaceae</taxon>
        <taxon>Pegethrix</taxon>
    </lineage>
</organism>
<gene>
    <name evidence="8" type="ORF">KME07_21930</name>
</gene>
<accession>A0A951PEG2</accession>
<dbReference type="Gene3D" id="3.40.50.2300">
    <property type="match status" value="1"/>
</dbReference>
<dbReference type="GO" id="GO:0000160">
    <property type="term" value="P:phosphorelay signal transduction system"/>
    <property type="evidence" value="ECO:0007669"/>
    <property type="project" value="UniProtKB-KW"/>
</dbReference>
<feature type="domain" description="Response regulatory" evidence="7">
    <location>
        <begin position="4"/>
        <end position="121"/>
    </location>
</feature>
<dbReference type="InterPro" id="IPR001789">
    <property type="entry name" value="Sig_transdc_resp-reg_receiver"/>
</dbReference>
<evidence type="ECO:0000256" key="1">
    <source>
        <dbReference type="ARBA" id="ARBA00022553"/>
    </source>
</evidence>
<keyword evidence="2" id="KW-0902">Two-component regulatory system</keyword>
<proteinExistence type="predicted"/>
<keyword evidence="5" id="KW-0804">Transcription</keyword>
<dbReference type="EMBL" id="JAHHHV010000084">
    <property type="protein sequence ID" value="MBW4468094.1"/>
    <property type="molecule type" value="Genomic_DNA"/>
</dbReference>
<dbReference type="CDD" id="cd17552">
    <property type="entry name" value="REC_RR468-like"/>
    <property type="match status" value="1"/>
</dbReference>
<evidence type="ECO:0000313" key="8">
    <source>
        <dbReference type="EMBL" id="MBW4468094.1"/>
    </source>
</evidence>
<keyword evidence="4" id="KW-0238">DNA-binding</keyword>
<dbReference type="Proteomes" id="UP000707356">
    <property type="component" value="Unassembled WGS sequence"/>
</dbReference>
<evidence type="ECO:0000256" key="4">
    <source>
        <dbReference type="ARBA" id="ARBA00023125"/>
    </source>
</evidence>
<dbReference type="FunFam" id="3.40.50.2300:FF:000001">
    <property type="entry name" value="DNA-binding response regulator PhoB"/>
    <property type="match status" value="1"/>
</dbReference>
<dbReference type="PANTHER" id="PTHR44591:SF22">
    <property type="entry name" value="CHEY SUBFAMILY"/>
    <property type="match status" value="1"/>
</dbReference>
<evidence type="ECO:0000256" key="2">
    <source>
        <dbReference type="ARBA" id="ARBA00023012"/>
    </source>
</evidence>
<dbReference type="SUPFAM" id="SSF52172">
    <property type="entry name" value="CheY-like"/>
    <property type="match status" value="1"/>
</dbReference>
<evidence type="ECO:0000256" key="6">
    <source>
        <dbReference type="PROSITE-ProRule" id="PRU00169"/>
    </source>
</evidence>
<dbReference type="InterPro" id="IPR011006">
    <property type="entry name" value="CheY-like_superfamily"/>
</dbReference>
<reference evidence="8" key="1">
    <citation type="submission" date="2021-05" db="EMBL/GenBank/DDBJ databases">
        <authorList>
            <person name="Pietrasiak N."/>
            <person name="Ward R."/>
            <person name="Stajich J.E."/>
            <person name="Kurbessoian T."/>
        </authorList>
    </citation>
    <scope>NUCLEOTIDE SEQUENCE</scope>
    <source>
        <strain evidence="8">GSE-TBD4-15B</strain>
    </source>
</reference>
<feature type="modified residue" description="4-aspartylphosphate" evidence="6">
    <location>
        <position position="54"/>
    </location>
</feature>
<protein>
    <submittedName>
        <fullName evidence="8">Response regulator</fullName>
    </submittedName>
</protein>
<dbReference type="AlphaFoldDB" id="A0A951PEG2"/>
<sequence length="124" mass="13762">MTKLVLIVDDDQDIRDVLQVSLEEFAGWQTLTATTGREGLQIAQTTRLDAILLDISMPDMDGFQLCEALQSEPKTQQIPVIVLTAKALPSDRLRLKALAVAGMLTKPFDPLTLWQQIAELLAWS</sequence>
<dbReference type="PROSITE" id="PS50110">
    <property type="entry name" value="RESPONSE_REGULATORY"/>
    <property type="match status" value="1"/>
</dbReference>
<reference evidence="8" key="2">
    <citation type="journal article" date="2022" name="Microbiol. Resour. Announc.">
        <title>Metagenome Sequencing to Explore Phylogenomics of Terrestrial Cyanobacteria.</title>
        <authorList>
            <person name="Ward R.D."/>
            <person name="Stajich J.E."/>
            <person name="Johansen J.R."/>
            <person name="Huntemann M."/>
            <person name="Clum A."/>
            <person name="Foster B."/>
            <person name="Foster B."/>
            <person name="Roux S."/>
            <person name="Palaniappan K."/>
            <person name="Varghese N."/>
            <person name="Mukherjee S."/>
            <person name="Reddy T.B.K."/>
            <person name="Daum C."/>
            <person name="Copeland A."/>
            <person name="Chen I.A."/>
            <person name="Ivanova N.N."/>
            <person name="Kyrpides N.C."/>
            <person name="Shapiro N."/>
            <person name="Eloe-Fadrosh E.A."/>
            <person name="Pietrasiak N."/>
        </authorList>
    </citation>
    <scope>NUCLEOTIDE SEQUENCE</scope>
    <source>
        <strain evidence="8">GSE-TBD4-15B</strain>
    </source>
</reference>
<name>A0A951PEG2_9CYAN</name>
<dbReference type="PANTHER" id="PTHR44591">
    <property type="entry name" value="STRESS RESPONSE REGULATOR PROTEIN 1"/>
    <property type="match status" value="1"/>
</dbReference>
<evidence type="ECO:0000259" key="7">
    <source>
        <dbReference type="PROSITE" id="PS50110"/>
    </source>
</evidence>
<keyword evidence="1 6" id="KW-0597">Phosphoprotein</keyword>
<evidence type="ECO:0000313" key="9">
    <source>
        <dbReference type="Proteomes" id="UP000707356"/>
    </source>
</evidence>
<dbReference type="InterPro" id="IPR050595">
    <property type="entry name" value="Bact_response_regulator"/>
</dbReference>